<dbReference type="RefSeq" id="WP_138470921.1">
    <property type="nucleotide sequence ID" value="NZ_JBGQQN010000015.1"/>
</dbReference>
<dbReference type="AlphaFoldDB" id="A0A5R9C787"/>
<protein>
    <submittedName>
        <fullName evidence="1">Uncharacterized protein</fullName>
    </submittedName>
</protein>
<dbReference type="Pfam" id="PF04525">
    <property type="entry name" value="LOR"/>
    <property type="match status" value="1"/>
</dbReference>
<comment type="caution">
    <text evidence="1">The sequence shown here is derived from an EMBL/GenBank/DDBJ whole genome shotgun (WGS) entry which is preliminary data.</text>
</comment>
<name>A0A5R9C787_9LACT</name>
<reference evidence="1 2" key="1">
    <citation type="submission" date="2019-05" db="EMBL/GenBank/DDBJ databases">
        <title>The metagenome of a microbial culture collection derived from dairy environment covers the genomic content of the human microbiome.</title>
        <authorList>
            <person name="Roder T."/>
            <person name="Wuthrich D."/>
            <person name="Sattari Z."/>
            <person name="Von Ah U."/>
            <person name="Bar C."/>
            <person name="Ronchi F."/>
            <person name="Macpherson A.J."/>
            <person name="Ganal-Vonarburg S.C."/>
            <person name="Bruggmann R."/>
            <person name="Vergeres G."/>
        </authorList>
    </citation>
    <scope>NUCLEOTIDE SEQUENCE [LARGE SCALE GENOMIC DNA]</scope>
    <source>
        <strain evidence="1 2">FAM 24235</strain>
    </source>
</reference>
<dbReference type="Proteomes" id="UP000307201">
    <property type="component" value="Unassembled WGS sequence"/>
</dbReference>
<evidence type="ECO:0000313" key="2">
    <source>
        <dbReference type="Proteomes" id="UP000307201"/>
    </source>
</evidence>
<evidence type="ECO:0000313" key="1">
    <source>
        <dbReference type="EMBL" id="TLQ09053.1"/>
    </source>
</evidence>
<dbReference type="OrthoDB" id="3010317at2"/>
<gene>
    <name evidence="1" type="ORF">FEZ48_02575</name>
</gene>
<proteinExistence type="predicted"/>
<dbReference type="EMBL" id="VBTE01000004">
    <property type="protein sequence ID" value="TLQ09053.1"/>
    <property type="molecule type" value="Genomic_DNA"/>
</dbReference>
<accession>A0A5R9C787</accession>
<sequence length="169" mass="19106">MKTYTLKQNLSPMGYKYSVGEINEINLYEAKSTSPLAEVDKFIGGMISIPFSINIINLKSGDELLLKTKFGVMFKNYEVLENDKVIASINTKKSLGVPKVEIDSVYGKFEIKTNIMAREFEILKEDERVASIKKVTLSLKDAYEITNINFENTDLLIAIAISVDHNFHD</sequence>
<dbReference type="InterPro" id="IPR007612">
    <property type="entry name" value="LOR"/>
</dbReference>
<organism evidence="1 2">
    <name type="scientific">Marinilactibacillus psychrotolerans</name>
    <dbReference type="NCBI Taxonomy" id="191770"/>
    <lineage>
        <taxon>Bacteria</taxon>
        <taxon>Bacillati</taxon>
        <taxon>Bacillota</taxon>
        <taxon>Bacilli</taxon>
        <taxon>Lactobacillales</taxon>
        <taxon>Carnobacteriaceae</taxon>
        <taxon>Marinilactibacillus</taxon>
    </lineage>
</organism>